<evidence type="ECO:0000256" key="1">
    <source>
        <dbReference type="ARBA" id="ARBA00004123"/>
    </source>
</evidence>
<dbReference type="InterPro" id="IPR013520">
    <property type="entry name" value="Ribonucl_H"/>
</dbReference>
<accession>A0A5C3KL24</accession>
<evidence type="ECO:0000256" key="9">
    <source>
        <dbReference type="ARBA" id="ARBA00025599"/>
    </source>
</evidence>
<feature type="compositionally biased region" description="Basic and acidic residues" evidence="10">
    <location>
        <begin position="20"/>
        <end position="29"/>
    </location>
</feature>
<dbReference type="GO" id="GO:0005634">
    <property type="term" value="C:nucleus"/>
    <property type="evidence" value="ECO:0007669"/>
    <property type="project" value="UniProtKB-SubCell"/>
</dbReference>
<keyword evidence="6" id="KW-0378">Hydrolase</keyword>
<organism evidence="12 13">
    <name type="scientific">Coprinopsis marcescibilis</name>
    <name type="common">Agaric fungus</name>
    <name type="synonym">Psathyrella marcescibilis</name>
    <dbReference type="NCBI Taxonomy" id="230819"/>
    <lineage>
        <taxon>Eukaryota</taxon>
        <taxon>Fungi</taxon>
        <taxon>Dikarya</taxon>
        <taxon>Basidiomycota</taxon>
        <taxon>Agaricomycotina</taxon>
        <taxon>Agaricomycetes</taxon>
        <taxon>Agaricomycetidae</taxon>
        <taxon>Agaricales</taxon>
        <taxon>Agaricineae</taxon>
        <taxon>Psathyrellaceae</taxon>
        <taxon>Coprinopsis</taxon>
    </lineage>
</organism>
<dbReference type="Pfam" id="PF00929">
    <property type="entry name" value="RNase_T"/>
    <property type="match status" value="1"/>
</dbReference>
<dbReference type="FunFam" id="3.30.420.10:FF:000007">
    <property type="entry name" value="Interferon-stimulated exonuclease gene 20"/>
    <property type="match status" value="1"/>
</dbReference>
<comment type="similarity">
    <text evidence="2">Belongs to the REXO4 family.</text>
</comment>
<dbReference type="SMART" id="SM00479">
    <property type="entry name" value="EXOIII"/>
    <property type="match status" value="1"/>
</dbReference>
<keyword evidence="5" id="KW-0540">Nuclease</keyword>
<dbReference type="InterPro" id="IPR047021">
    <property type="entry name" value="REXO1/3/4-like"/>
</dbReference>
<evidence type="ECO:0000313" key="12">
    <source>
        <dbReference type="EMBL" id="TFK20842.1"/>
    </source>
</evidence>
<dbReference type="GO" id="GO:0006364">
    <property type="term" value="P:rRNA processing"/>
    <property type="evidence" value="ECO:0007669"/>
    <property type="project" value="UniProtKB-KW"/>
</dbReference>
<comment type="subcellular location">
    <subcellularLocation>
        <location evidence="1">Nucleus</location>
    </subcellularLocation>
</comment>
<dbReference type="OrthoDB" id="8191639at2759"/>
<name>A0A5C3KL24_COPMA</name>
<feature type="domain" description="Exonuclease" evidence="11">
    <location>
        <begin position="131"/>
        <end position="292"/>
    </location>
</feature>
<evidence type="ECO:0000256" key="5">
    <source>
        <dbReference type="ARBA" id="ARBA00022722"/>
    </source>
</evidence>
<dbReference type="CDD" id="cd06144">
    <property type="entry name" value="REX4_like"/>
    <property type="match status" value="1"/>
</dbReference>
<feature type="compositionally biased region" description="Low complexity" evidence="10">
    <location>
        <begin position="70"/>
        <end position="82"/>
    </location>
</feature>
<sequence>MPPSSQAPAQAGPSSNWAKLQEKLKKARSDSASSSNPGWKHTAGWNRKRKRTDRDRGDREDEHEHDYRRASSPAHSVSSTTASTSYAAKSSYNTPAVSFTPTSTSHENVGALQAMVFGHVELSEKHQLPGRYLALDCEMVGVGLEGAESSLARVSVVNFYGHTILDAFVKQRERVVDYRTQFSGVRERDMINAIPFLEVQKQVAELLKERILVGHAVHHDLKALLLSHPYPQTRDTQVLAYRSKHTKTRRIALRNLVKQDIGIAIQDGEHSSVTDARATMAVYRLHKKEWDKLFSSFQLAAGGYTGAVVSEEPGEVSVKKKQKRRAGGGEDGDEDGESSADEGGGAAKAISPSASASASTPKTKTKNTGQEIAQRKGVSSGLSTVVRHQGGNKEVVRGAGGGSRGARREGAGGNARQEGKAEWWKELPGSARAASMKAKVSVKFRS</sequence>
<evidence type="ECO:0000313" key="13">
    <source>
        <dbReference type="Proteomes" id="UP000307440"/>
    </source>
</evidence>
<evidence type="ECO:0000256" key="10">
    <source>
        <dbReference type="SAM" id="MobiDB-lite"/>
    </source>
</evidence>
<dbReference type="InterPro" id="IPR012337">
    <property type="entry name" value="RNaseH-like_sf"/>
</dbReference>
<dbReference type="Proteomes" id="UP000307440">
    <property type="component" value="Unassembled WGS sequence"/>
</dbReference>
<evidence type="ECO:0000256" key="3">
    <source>
        <dbReference type="ARBA" id="ARBA00016937"/>
    </source>
</evidence>
<feature type="region of interest" description="Disordered" evidence="10">
    <location>
        <begin position="311"/>
        <end position="446"/>
    </location>
</feature>
<dbReference type="SUPFAM" id="SSF53098">
    <property type="entry name" value="Ribonuclease H-like"/>
    <property type="match status" value="1"/>
</dbReference>
<dbReference type="PANTHER" id="PTHR12801:SF45">
    <property type="entry name" value="RNA EXONUCLEASE 4"/>
    <property type="match status" value="1"/>
</dbReference>
<comment type="function">
    <text evidence="9">Exoribonuclease involved in ribosome biosynthesis. Involved in the processing of ITS1, the internal transcribed spacer localized between the 18S and 5.8S rRNAs.</text>
</comment>
<feature type="compositionally biased region" description="Acidic residues" evidence="10">
    <location>
        <begin position="330"/>
        <end position="340"/>
    </location>
</feature>
<dbReference type="PANTHER" id="PTHR12801">
    <property type="entry name" value="RNA EXONUCLEASE REXO1 / RECO3 FAMILY MEMBER-RELATED"/>
    <property type="match status" value="1"/>
</dbReference>
<keyword evidence="4" id="KW-0698">rRNA processing</keyword>
<evidence type="ECO:0000259" key="11">
    <source>
        <dbReference type="SMART" id="SM00479"/>
    </source>
</evidence>
<feature type="compositionally biased region" description="Basic and acidic residues" evidence="10">
    <location>
        <begin position="52"/>
        <end position="69"/>
    </location>
</feature>
<feature type="region of interest" description="Disordered" evidence="10">
    <location>
        <begin position="1"/>
        <end position="82"/>
    </location>
</feature>
<keyword evidence="13" id="KW-1185">Reference proteome</keyword>
<gene>
    <name evidence="12" type="ORF">FA15DRAFT_673136</name>
</gene>
<evidence type="ECO:0000256" key="8">
    <source>
        <dbReference type="ARBA" id="ARBA00023242"/>
    </source>
</evidence>
<evidence type="ECO:0000256" key="2">
    <source>
        <dbReference type="ARBA" id="ARBA00010489"/>
    </source>
</evidence>
<dbReference type="InterPro" id="IPR037431">
    <property type="entry name" value="REX4_DEDDh_dom"/>
</dbReference>
<dbReference type="Gene3D" id="3.30.420.10">
    <property type="entry name" value="Ribonuclease H-like superfamily/Ribonuclease H"/>
    <property type="match status" value="1"/>
</dbReference>
<dbReference type="InterPro" id="IPR036397">
    <property type="entry name" value="RNaseH_sf"/>
</dbReference>
<dbReference type="GO" id="GO:0000027">
    <property type="term" value="P:ribosomal large subunit assembly"/>
    <property type="evidence" value="ECO:0007669"/>
    <property type="project" value="TreeGrafter"/>
</dbReference>
<dbReference type="GO" id="GO:0008408">
    <property type="term" value="F:3'-5' exonuclease activity"/>
    <property type="evidence" value="ECO:0007669"/>
    <property type="project" value="InterPro"/>
</dbReference>
<feature type="compositionally biased region" description="Low complexity" evidence="10">
    <location>
        <begin position="1"/>
        <end position="15"/>
    </location>
</feature>
<protein>
    <recommendedName>
        <fullName evidence="3">RNA exonuclease 4</fullName>
    </recommendedName>
</protein>
<dbReference type="STRING" id="230819.A0A5C3KL24"/>
<dbReference type="EMBL" id="ML210286">
    <property type="protein sequence ID" value="TFK20842.1"/>
    <property type="molecule type" value="Genomic_DNA"/>
</dbReference>
<keyword evidence="7" id="KW-0269">Exonuclease</keyword>
<keyword evidence="8" id="KW-0539">Nucleus</keyword>
<feature type="compositionally biased region" description="Low complexity" evidence="10">
    <location>
        <begin position="347"/>
        <end position="362"/>
    </location>
</feature>
<dbReference type="AlphaFoldDB" id="A0A5C3KL24"/>
<dbReference type="GO" id="GO:0003676">
    <property type="term" value="F:nucleic acid binding"/>
    <property type="evidence" value="ECO:0007669"/>
    <property type="project" value="InterPro"/>
</dbReference>
<reference evidence="12 13" key="1">
    <citation type="journal article" date="2019" name="Nat. Ecol. Evol.">
        <title>Megaphylogeny resolves global patterns of mushroom evolution.</title>
        <authorList>
            <person name="Varga T."/>
            <person name="Krizsan K."/>
            <person name="Foldi C."/>
            <person name="Dima B."/>
            <person name="Sanchez-Garcia M."/>
            <person name="Sanchez-Ramirez S."/>
            <person name="Szollosi G.J."/>
            <person name="Szarkandi J.G."/>
            <person name="Papp V."/>
            <person name="Albert L."/>
            <person name="Andreopoulos W."/>
            <person name="Angelini C."/>
            <person name="Antonin V."/>
            <person name="Barry K.W."/>
            <person name="Bougher N.L."/>
            <person name="Buchanan P."/>
            <person name="Buyck B."/>
            <person name="Bense V."/>
            <person name="Catcheside P."/>
            <person name="Chovatia M."/>
            <person name="Cooper J."/>
            <person name="Damon W."/>
            <person name="Desjardin D."/>
            <person name="Finy P."/>
            <person name="Geml J."/>
            <person name="Haridas S."/>
            <person name="Hughes K."/>
            <person name="Justo A."/>
            <person name="Karasinski D."/>
            <person name="Kautmanova I."/>
            <person name="Kiss B."/>
            <person name="Kocsube S."/>
            <person name="Kotiranta H."/>
            <person name="LaButti K.M."/>
            <person name="Lechner B.E."/>
            <person name="Liimatainen K."/>
            <person name="Lipzen A."/>
            <person name="Lukacs Z."/>
            <person name="Mihaltcheva S."/>
            <person name="Morgado L.N."/>
            <person name="Niskanen T."/>
            <person name="Noordeloos M.E."/>
            <person name="Ohm R.A."/>
            <person name="Ortiz-Santana B."/>
            <person name="Ovrebo C."/>
            <person name="Racz N."/>
            <person name="Riley R."/>
            <person name="Savchenko A."/>
            <person name="Shiryaev A."/>
            <person name="Soop K."/>
            <person name="Spirin V."/>
            <person name="Szebenyi C."/>
            <person name="Tomsovsky M."/>
            <person name="Tulloss R.E."/>
            <person name="Uehling J."/>
            <person name="Grigoriev I.V."/>
            <person name="Vagvolgyi C."/>
            <person name="Papp T."/>
            <person name="Martin F.M."/>
            <person name="Miettinen O."/>
            <person name="Hibbett D.S."/>
            <person name="Nagy L.G."/>
        </authorList>
    </citation>
    <scope>NUCLEOTIDE SEQUENCE [LARGE SCALE GENOMIC DNA]</scope>
    <source>
        <strain evidence="12 13">CBS 121175</strain>
    </source>
</reference>
<evidence type="ECO:0000256" key="6">
    <source>
        <dbReference type="ARBA" id="ARBA00022801"/>
    </source>
</evidence>
<proteinExistence type="inferred from homology"/>
<evidence type="ECO:0000256" key="7">
    <source>
        <dbReference type="ARBA" id="ARBA00022839"/>
    </source>
</evidence>
<evidence type="ECO:0000256" key="4">
    <source>
        <dbReference type="ARBA" id="ARBA00022552"/>
    </source>
</evidence>